<dbReference type="AlphaFoldDB" id="A0A382ZRL8"/>
<sequence length="55" mass="6704">MNELILIDNCSREYIVKDSKRLYNHLIEYHTKNKTVDYSVHEENGFYFTVTEELF</sequence>
<reference evidence="1" key="1">
    <citation type="submission" date="2018-05" db="EMBL/GenBank/DDBJ databases">
        <authorList>
            <person name="Lanie J.A."/>
            <person name="Ng W.-L."/>
            <person name="Kazmierczak K.M."/>
            <person name="Andrzejewski T.M."/>
            <person name="Davidsen T.M."/>
            <person name="Wayne K.J."/>
            <person name="Tettelin H."/>
            <person name="Glass J.I."/>
            <person name="Rusch D."/>
            <person name="Podicherti R."/>
            <person name="Tsui H.-C.T."/>
            <person name="Winkler M.E."/>
        </authorList>
    </citation>
    <scope>NUCLEOTIDE SEQUENCE</scope>
</reference>
<feature type="non-terminal residue" evidence="1">
    <location>
        <position position="55"/>
    </location>
</feature>
<name>A0A382ZRL8_9ZZZZ</name>
<organism evidence="1">
    <name type="scientific">marine metagenome</name>
    <dbReference type="NCBI Taxonomy" id="408172"/>
    <lineage>
        <taxon>unclassified sequences</taxon>
        <taxon>metagenomes</taxon>
        <taxon>ecological metagenomes</taxon>
    </lineage>
</organism>
<accession>A0A382ZRL8</accession>
<protein>
    <submittedName>
        <fullName evidence="1">Uncharacterized protein</fullName>
    </submittedName>
</protein>
<dbReference type="EMBL" id="UINC01185929">
    <property type="protein sequence ID" value="SVD97889.1"/>
    <property type="molecule type" value="Genomic_DNA"/>
</dbReference>
<proteinExistence type="predicted"/>
<evidence type="ECO:0000313" key="1">
    <source>
        <dbReference type="EMBL" id="SVD97889.1"/>
    </source>
</evidence>
<gene>
    <name evidence="1" type="ORF">METZ01_LOCUS450743</name>
</gene>